<dbReference type="InterPro" id="IPR005979">
    <property type="entry name" value="Prochl_reduct"/>
</dbReference>
<organism evidence="3 4">
    <name type="scientific">Vanilla planifolia</name>
    <name type="common">Vanilla</name>
    <dbReference type="NCBI Taxonomy" id="51239"/>
    <lineage>
        <taxon>Eukaryota</taxon>
        <taxon>Viridiplantae</taxon>
        <taxon>Streptophyta</taxon>
        <taxon>Embryophyta</taxon>
        <taxon>Tracheophyta</taxon>
        <taxon>Spermatophyta</taxon>
        <taxon>Magnoliopsida</taxon>
        <taxon>Liliopsida</taxon>
        <taxon>Asparagales</taxon>
        <taxon>Orchidaceae</taxon>
        <taxon>Vanilloideae</taxon>
        <taxon>Vanilleae</taxon>
        <taxon>Vanilla</taxon>
    </lineage>
</organism>
<dbReference type="OrthoDB" id="1933717at2759"/>
<dbReference type="Gene3D" id="3.40.50.720">
    <property type="entry name" value="NAD(P)-binding Rossmann-like Domain"/>
    <property type="match status" value="1"/>
</dbReference>
<comment type="caution">
    <text evidence="3">The sequence shown here is derived from an EMBL/GenBank/DDBJ whole genome shotgun (WGS) entry which is preliminary data.</text>
</comment>
<gene>
    <name evidence="3" type="ORF">HPP92_007083</name>
</gene>
<keyword evidence="1" id="KW-0521">NADP</keyword>
<dbReference type="EMBL" id="JADCNM010000003">
    <property type="protein sequence ID" value="KAG0490220.1"/>
    <property type="molecule type" value="Genomic_DNA"/>
</dbReference>
<evidence type="ECO:0000256" key="2">
    <source>
        <dbReference type="ARBA" id="ARBA00023002"/>
    </source>
</evidence>
<name>A0A835RDF5_VANPL</name>
<dbReference type="GO" id="GO:0016630">
    <property type="term" value="F:protochlorophyllide reductase activity"/>
    <property type="evidence" value="ECO:0007669"/>
    <property type="project" value="InterPro"/>
</dbReference>
<dbReference type="AlphaFoldDB" id="A0A835RDF5"/>
<reference evidence="3 4" key="1">
    <citation type="journal article" date="2020" name="Nat. Food">
        <title>A phased Vanilla planifolia genome enables genetic improvement of flavour and production.</title>
        <authorList>
            <person name="Hasing T."/>
            <person name="Tang H."/>
            <person name="Brym M."/>
            <person name="Khazi F."/>
            <person name="Huang T."/>
            <person name="Chambers A.H."/>
        </authorList>
    </citation>
    <scope>NUCLEOTIDE SEQUENCE [LARGE SCALE GENOMIC DNA]</scope>
    <source>
        <tissue evidence="3">Leaf</tissue>
    </source>
</reference>
<dbReference type="InterPro" id="IPR036291">
    <property type="entry name" value="NAD(P)-bd_dom_sf"/>
</dbReference>
<dbReference type="SUPFAM" id="SSF51735">
    <property type="entry name" value="NAD(P)-binding Rossmann-fold domains"/>
    <property type="match status" value="1"/>
</dbReference>
<evidence type="ECO:0008006" key="5">
    <source>
        <dbReference type="Google" id="ProtNLM"/>
    </source>
</evidence>
<sequence length="160" mass="17124">MALQGASFLPSALCTRNEGKTSYRLKDSALMGILLSNHSFKNPLGQTKLLNAKGRIRAQSTATASPEINMIAPEKKKTLRKGNVLITGASSGLGLATAMALAETGHWNVIMACRDFLKAEKAAKSTGDAEGELQHHAPRPGLPQQCPPVCAQFPTLWERT</sequence>
<keyword evidence="2" id="KW-0560">Oxidoreductase</keyword>
<dbReference type="PANTHER" id="PTHR44419">
    <property type="entry name" value="PROTOCHLOROPHYLLIDE REDUCTASE C, CHLOROPLASTIC"/>
    <property type="match status" value="1"/>
</dbReference>
<evidence type="ECO:0000313" key="3">
    <source>
        <dbReference type="EMBL" id="KAG0490220.1"/>
    </source>
</evidence>
<protein>
    <recommendedName>
        <fullName evidence="5">Protochlorophyllide reductase</fullName>
    </recommendedName>
</protein>
<proteinExistence type="predicted"/>
<dbReference type="Proteomes" id="UP000639772">
    <property type="component" value="Chromosome 3"/>
</dbReference>
<evidence type="ECO:0000313" key="4">
    <source>
        <dbReference type="Proteomes" id="UP000639772"/>
    </source>
</evidence>
<evidence type="ECO:0000256" key="1">
    <source>
        <dbReference type="ARBA" id="ARBA00022857"/>
    </source>
</evidence>
<accession>A0A835RDF5</accession>
<dbReference type="PANTHER" id="PTHR44419:SF19">
    <property type="entry name" value="PROTOCHLOROPHYLLIDE REDUCTASE A, CHLOROPLASTIC"/>
    <property type="match status" value="1"/>
</dbReference>